<evidence type="ECO:0000256" key="4">
    <source>
        <dbReference type="ARBA" id="ARBA00022485"/>
    </source>
</evidence>
<feature type="region of interest" description="Disordered" evidence="7">
    <location>
        <begin position="17"/>
        <end position="46"/>
    </location>
</feature>
<gene>
    <name evidence="8" type="ORF">CLAFUR5_09651</name>
</gene>
<reference evidence="8" key="1">
    <citation type="submission" date="2021-12" db="EMBL/GenBank/DDBJ databases">
        <authorList>
            <person name="Zaccaron A."/>
            <person name="Stergiopoulos I."/>
        </authorList>
    </citation>
    <scope>NUCLEOTIDE SEQUENCE</scope>
    <source>
        <strain evidence="8">Race5_Kim</strain>
    </source>
</reference>
<keyword evidence="4" id="KW-0479">Metal-binding</keyword>
<dbReference type="PANTHER" id="PTHR14464:SF4">
    <property type="entry name" value="EXONUCLEASE V"/>
    <property type="match status" value="1"/>
</dbReference>
<keyword evidence="4" id="KW-0004">4Fe-4S</keyword>
<protein>
    <submittedName>
        <fullName evidence="8">Exonuclease V</fullName>
    </submittedName>
</protein>
<keyword evidence="9" id="KW-1185">Reference proteome</keyword>
<dbReference type="OMA" id="FRDECEW"/>
<feature type="region of interest" description="Disordered" evidence="7">
    <location>
        <begin position="90"/>
        <end position="149"/>
    </location>
</feature>
<proteinExistence type="inferred from homology"/>
<evidence type="ECO:0000313" key="8">
    <source>
        <dbReference type="EMBL" id="UJO21873.1"/>
    </source>
</evidence>
<sequence>MSNDEPVVDATEVINSIESDYGSEPDDDTWDQAFSQSQSQTQPVQTIPRIAIEEVEELEAQILPKDDEAPPSSLRIARIREHLVQAIAGLDDISRQTPSPRSPQRAKSIEIEYDESNRRSFSPLPVEPLVHEPRSPPAEPQPEVPDTRTPIERFRTKPKKTLSVTDIVSPAWCELKYWYSLTKYGRVRRTKAMKQGSKIHKEKEREVHTEVPVEVATKEDQFGLKLWNIIQGLRTLQATGLTRELEVVGLIDGEVIVGIIDELSFNCPDEAMEALLLDTAEGTKSAGKKKKEKPVPADQKTMADYYASSQIGGMLEAQGAWPARRKTQTLYLSDIKTRQSKTLPKADQMRGTQMQLMLYRRLLNDLAANKIDASIIFDRNSLDATKPFSDTFMPALGGIDFQPTQRSLEADDQNDELSFSSQPDHDPLEEILSHNTLTTLWSHMIAELTRVISVTPTTTSISPLLSAEFRASTDGAFIGRKSFAYDADVLDKYVNSEMAWWRGEREACGVDIEEAYKCGICEFAEGCTWRKGKMEEATKKARLRKANQAGLRSKSQN</sequence>
<keyword evidence="4" id="KW-0411">Iron-sulfur</keyword>
<dbReference type="InterPro" id="IPR019190">
    <property type="entry name" value="EXOV"/>
</dbReference>
<dbReference type="GO" id="GO:0051539">
    <property type="term" value="F:4 iron, 4 sulfur cluster binding"/>
    <property type="evidence" value="ECO:0007669"/>
    <property type="project" value="UniProtKB-KW"/>
</dbReference>
<keyword evidence="6 8" id="KW-0269">Exonuclease</keyword>
<dbReference type="KEGG" id="ffu:CLAFUR5_09651"/>
<keyword evidence="5" id="KW-0540">Nuclease</keyword>
<dbReference type="OrthoDB" id="354769at2759"/>
<comment type="cofactor">
    <cofactor evidence="1">
        <name>[4Fe-4S] cluster</name>
        <dbReference type="ChEBI" id="CHEBI:49883"/>
    </cofactor>
</comment>
<evidence type="ECO:0000256" key="3">
    <source>
        <dbReference type="ARBA" id="ARBA00011245"/>
    </source>
</evidence>
<dbReference type="GO" id="GO:0005739">
    <property type="term" value="C:mitochondrion"/>
    <property type="evidence" value="ECO:0007669"/>
    <property type="project" value="TreeGrafter"/>
</dbReference>
<feature type="compositionally biased region" description="Basic and acidic residues" evidence="7">
    <location>
        <begin position="107"/>
        <end position="118"/>
    </location>
</feature>
<dbReference type="Pfam" id="PF09810">
    <property type="entry name" value="Exo5"/>
    <property type="match status" value="1"/>
</dbReference>
<dbReference type="GO" id="GO:0045145">
    <property type="term" value="F:single-stranded DNA 5'-3' DNA exonuclease activity"/>
    <property type="evidence" value="ECO:0007669"/>
    <property type="project" value="InterPro"/>
</dbReference>
<dbReference type="GO" id="GO:0005634">
    <property type="term" value="C:nucleus"/>
    <property type="evidence" value="ECO:0007669"/>
    <property type="project" value="TreeGrafter"/>
</dbReference>
<keyword evidence="6 8" id="KW-0378">Hydrolase</keyword>
<dbReference type="PANTHER" id="PTHR14464">
    <property type="entry name" value="EXONUCLEASE V"/>
    <property type="match status" value="1"/>
</dbReference>
<evidence type="ECO:0000313" key="9">
    <source>
        <dbReference type="Proteomes" id="UP000756132"/>
    </source>
</evidence>
<organism evidence="8 9">
    <name type="scientific">Passalora fulva</name>
    <name type="common">Tomato leaf mold</name>
    <name type="synonym">Cladosporium fulvum</name>
    <dbReference type="NCBI Taxonomy" id="5499"/>
    <lineage>
        <taxon>Eukaryota</taxon>
        <taxon>Fungi</taxon>
        <taxon>Dikarya</taxon>
        <taxon>Ascomycota</taxon>
        <taxon>Pezizomycotina</taxon>
        <taxon>Dothideomycetes</taxon>
        <taxon>Dothideomycetidae</taxon>
        <taxon>Mycosphaerellales</taxon>
        <taxon>Mycosphaerellaceae</taxon>
        <taxon>Fulvia</taxon>
    </lineage>
</organism>
<evidence type="ECO:0000256" key="6">
    <source>
        <dbReference type="ARBA" id="ARBA00022839"/>
    </source>
</evidence>
<name>A0A9Q8PG49_PASFU</name>
<dbReference type="AlphaFoldDB" id="A0A9Q8PG49"/>
<dbReference type="Proteomes" id="UP000756132">
    <property type="component" value="Chromosome 9"/>
</dbReference>
<accession>A0A9Q8PG49</accession>
<keyword evidence="4" id="KW-0408">Iron</keyword>
<reference evidence="8" key="2">
    <citation type="journal article" date="2022" name="Microb. Genom.">
        <title>A chromosome-scale genome assembly of the tomato pathogen Cladosporium fulvum reveals a compartmentalized genome architecture and the presence of a dispensable chromosome.</title>
        <authorList>
            <person name="Zaccaron A.Z."/>
            <person name="Chen L.H."/>
            <person name="Samaras A."/>
            <person name="Stergiopoulos I."/>
        </authorList>
    </citation>
    <scope>NUCLEOTIDE SEQUENCE</scope>
    <source>
        <strain evidence="8">Race5_Kim</strain>
    </source>
</reference>
<dbReference type="EMBL" id="CP090171">
    <property type="protein sequence ID" value="UJO21873.1"/>
    <property type="molecule type" value="Genomic_DNA"/>
</dbReference>
<comment type="similarity">
    <text evidence="2">Belongs to the EXO5 family.</text>
</comment>
<dbReference type="GeneID" id="71989529"/>
<evidence type="ECO:0000256" key="1">
    <source>
        <dbReference type="ARBA" id="ARBA00001966"/>
    </source>
</evidence>
<evidence type="ECO:0000256" key="2">
    <source>
        <dbReference type="ARBA" id="ARBA00009797"/>
    </source>
</evidence>
<feature type="compositionally biased region" description="Acidic residues" evidence="7">
    <location>
        <begin position="21"/>
        <end position="30"/>
    </location>
</feature>
<evidence type="ECO:0000256" key="7">
    <source>
        <dbReference type="SAM" id="MobiDB-lite"/>
    </source>
</evidence>
<dbReference type="RefSeq" id="XP_047766239.1">
    <property type="nucleotide sequence ID" value="XM_047908799.1"/>
</dbReference>
<comment type="subunit">
    <text evidence="3">Monomer.</text>
</comment>
<dbReference type="GO" id="GO:0036297">
    <property type="term" value="P:interstrand cross-link repair"/>
    <property type="evidence" value="ECO:0007669"/>
    <property type="project" value="TreeGrafter"/>
</dbReference>
<evidence type="ECO:0000256" key="5">
    <source>
        <dbReference type="ARBA" id="ARBA00022722"/>
    </source>
</evidence>